<evidence type="ECO:0000256" key="3">
    <source>
        <dbReference type="ARBA" id="ARBA00022792"/>
    </source>
</evidence>
<dbReference type="GO" id="GO:0005743">
    <property type="term" value="C:mitochondrial inner membrane"/>
    <property type="evidence" value="ECO:0007669"/>
    <property type="project" value="UniProtKB-SubCell"/>
</dbReference>
<evidence type="ECO:0000256" key="1">
    <source>
        <dbReference type="ARBA" id="ARBA00004443"/>
    </source>
</evidence>
<sequence length="99" mass="11752">MIRSGIKKTSEAMTRIILRETERNEFIDANLPSDKTSGTDKQILTADEMSIFYKTFLDKNCKVHIRYNVEWYRKNIGLVICALRVKIFKVKRWFMSNSR</sequence>
<dbReference type="EMBL" id="KK852705">
    <property type="protein sequence ID" value="KDR18030.1"/>
    <property type="molecule type" value="Genomic_DNA"/>
</dbReference>
<proteinExistence type="inferred from homology"/>
<dbReference type="STRING" id="136037.A0A067RDJ3"/>
<organism evidence="7 8">
    <name type="scientific">Zootermopsis nevadensis</name>
    <name type="common">Dampwood termite</name>
    <dbReference type="NCBI Taxonomy" id="136037"/>
    <lineage>
        <taxon>Eukaryota</taxon>
        <taxon>Metazoa</taxon>
        <taxon>Ecdysozoa</taxon>
        <taxon>Arthropoda</taxon>
        <taxon>Hexapoda</taxon>
        <taxon>Insecta</taxon>
        <taxon>Pterygota</taxon>
        <taxon>Neoptera</taxon>
        <taxon>Polyneoptera</taxon>
        <taxon>Dictyoptera</taxon>
        <taxon>Blattodea</taxon>
        <taxon>Blattoidea</taxon>
        <taxon>Termitoidae</taxon>
        <taxon>Termopsidae</taxon>
        <taxon>Zootermopsis</taxon>
    </lineage>
</organism>
<dbReference type="Proteomes" id="UP000027135">
    <property type="component" value="Unassembled WGS sequence"/>
</dbReference>
<evidence type="ECO:0000256" key="5">
    <source>
        <dbReference type="ARBA" id="ARBA00023128"/>
    </source>
</evidence>
<reference evidence="7 8" key="1">
    <citation type="journal article" date="2014" name="Nat. Commun.">
        <title>Molecular traces of alternative social organization in a termite genome.</title>
        <authorList>
            <person name="Terrapon N."/>
            <person name="Li C."/>
            <person name="Robertson H.M."/>
            <person name="Ji L."/>
            <person name="Meng X."/>
            <person name="Booth W."/>
            <person name="Chen Z."/>
            <person name="Childers C.P."/>
            <person name="Glastad K.M."/>
            <person name="Gokhale K."/>
            <person name="Gowin J."/>
            <person name="Gronenberg W."/>
            <person name="Hermansen R.A."/>
            <person name="Hu H."/>
            <person name="Hunt B.G."/>
            <person name="Huylmans A.K."/>
            <person name="Khalil S.M."/>
            <person name="Mitchell R.D."/>
            <person name="Munoz-Torres M.C."/>
            <person name="Mustard J.A."/>
            <person name="Pan H."/>
            <person name="Reese J.T."/>
            <person name="Scharf M.E."/>
            <person name="Sun F."/>
            <person name="Vogel H."/>
            <person name="Xiao J."/>
            <person name="Yang W."/>
            <person name="Yang Z."/>
            <person name="Yang Z."/>
            <person name="Zhou J."/>
            <person name="Zhu J."/>
            <person name="Brent C.S."/>
            <person name="Elsik C.G."/>
            <person name="Goodisman M.A."/>
            <person name="Liberles D.A."/>
            <person name="Roe R.M."/>
            <person name="Vargo E.L."/>
            <person name="Vilcinskas A."/>
            <person name="Wang J."/>
            <person name="Bornberg-Bauer E."/>
            <person name="Korb J."/>
            <person name="Zhang G."/>
            <person name="Liebig J."/>
        </authorList>
    </citation>
    <scope>NUCLEOTIDE SEQUENCE [LARGE SCALE GENOMIC DNA]</scope>
    <source>
        <tissue evidence="7">Whole organism</tissue>
    </source>
</reference>
<accession>A0A067RDJ3</accession>
<dbReference type="Pfam" id="PF10231">
    <property type="entry name" value="COA8"/>
    <property type="match status" value="1"/>
</dbReference>
<dbReference type="PANTHER" id="PTHR31107">
    <property type="entry name" value="APOPTOGENIC PROTEIN 1, MITOCHONDRIAL"/>
    <property type="match status" value="1"/>
</dbReference>
<keyword evidence="8" id="KW-1185">Reference proteome</keyword>
<gene>
    <name evidence="7" type="ORF">L798_07822</name>
</gene>
<evidence type="ECO:0000256" key="6">
    <source>
        <dbReference type="ARBA" id="ARBA00023136"/>
    </source>
</evidence>
<evidence type="ECO:0000313" key="7">
    <source>
        <dbReference type="EMBL" id="KDR18030.1"/>
    </source>
</evidence>
<protein>
    <submittedName>
        <fullName evidence="7">Uncharacterized protein</fullName>
    </submittedName>
</protein>
<keyword evidence="6" id="KW-0472">Membrane</keyword>
<dbReference type="InterPro" id="IPR018796">
    <property type="entry name" value="COA8"/>
</dbReference>
<evidence type="ECO:0000313" key="8">
    <source>
        <dbReference type="Proteomes" id="UP000027135"/>
    </source>
</evidence>
<name>A0A067RDJ3_ZOONE</name>
<dbReference type="AlphaFoldDB" id="A0A067RDJ3"/>
<keyword evidence="4" id="KW-0809">Transit peptide</keyword>
<dbReference type="GO" id="GO:0097193">
    <property type="term" value="P:intrinsic apoptotic signaling pathway"/>
    <property type="evidence" value="ECO:0007669"/>
    <property type="project" value="InterPro"/>
</dbReference>
<dbReference type="eggNOG" id="KOG4094">
    <property type="taxonomic scope" value="Eukaryota"/>
</dbReference>
<evidence type="ECO:0000256" key="2">
    <source>
        <dbReference type="ARBA" id="ARBA00005453"/>
    </source>
</evidence>
<dbReference type="PANTHER" id="PTHR31107:SF2">
    <property type="entry name" value="CYTOCHROME C OXIDASE ASSEMBLY FACTOR 8"/>
    <property type="match status" value="1"/>
</dbReference>
<keyword evidence="5" id="KW-0496">Mitochondrion</keyword>
<keyword evidence="3" id="KW-0999">Mitochondrion inner membrane</keyword>
<comment type="similarity">
    <text evidence="2">Belongs to the COA8 family.</text>
</comment>
<comment type="subcellular location">
    <subcellularLocation>
        <location evidence="1">Mitochondrion inner membrane</location>
        <topology evidence="1">Peripheral membrane protein</topology>
        <orientation evidence="1">Matrix side</orientation>
    </subcellularLocation>
</comment>
<evidence type="ECO:0000256" key="4">
    <source>
        <dbReference type="ARBA" id="ARBA00022946"/>
    </source>
</evidence>
<dbReference type="InParanoid" id="A0A067RDJ3"/>